<keyword evidence="1" id="KW-0805">Transcription regulation</keyword>
<evidence type="ECO:0000256" key="2">
    <source>
        <dbReference type="ARBA" id="ARBA00023125"/>
    </source>
</evidence>
<evidence type="ECO:0000313" key="7">
    <source>
        <dbReference type="Proteomes" id="UP000582837"/>
    </source>
</evidence>
<dbReference type="Gene3D" id="1.20.120.530">
    <property type="entry name" value="GntR ligand-binding domain-like"/>
    <property type="match status" value="1"/>
</dbReference>
<dbReference type="PANTHER" id="PTHR43537:SF24">
    <property type="entry name" value="GLUCONATE OPERON TRANSCRIPTIONAL REPRESSOR"/>
    <property type="match status" value="1"/>
</dbReference>
<dbReference type="PRINTS" id="PR00035">
    <property type="entry name" value="HTHGNTR"/>
</dbReference>
<comment type="caution">
    <text evidence="6">The sequence shown here is derived from an EMBL/GenBank/DDBJ whole genome shotgun (WGS) entry which is preliminary data.</text>
</comment>
<dbReference type="InterPro" id="IPR036388">
    <property type="entry name" value="WH-like_DNA-bd_sf"/>
</dbReference>
<dbReference type="PANTHER" id="PTHR43537">
    <property type="entry name" value="TRANSCRIPTIONAL REGULATOR, GNTR FAMILY"/>
    <property type="match status" value="1"/>
</dbReference>
<evidence type="ECO:0000313" key="6">
    <source>
        <dbReference type="EMBL" id="MBB6068548.1"/>
    </source>
</evidence>
<dbReference type="PROSITE" id="PS50949">
    <property type="entry name" value="HTH_GNTR"/>
    <property type="match status" value="1"/>
</dbReference>
<evidence type="ECO:0000259" key="5">
    <source>
        <dbReference type="PROSITE" id="PS50949"/>
    </source>
</evidence>
<dbReference type="SUPFAM" id="SSF48008">
    <property type="entry name" value="GntR ligand-binding domain-like"/>
    <property type="match status" value="1"/>
</dbReference>
<name>A0A841GTQ8_9BACT</name>
<dbReference type="Proteomes" id="UP000582837">
    <property type="component" value="Unassembled WGS sequence"/>
</dbReference>
<dbReference type="SMART" id="SM00895">
    <property type="entry name" value="FCD"/>
    <property type="match status" value="1"/>
</dbReference>
<dbReference type="RefSeq" id="WP_170030729.1">
    <property type="nucleotide sequence ID" value="NZ_JABDTL010000001.1"/>
</dbReference>
<keyword evidence="7" id="KW-1185">Reference proteome</keyword>
<organism evidence="6 7">
    <name type="scientific">Longimicrobium terrae</name>
    <dbReference type="NCBI Taxonomy" id="1639882"/>
    <lineage>
        <taxon>Bacteria</taxon>
        <taxon>Pseudomonadati</taxon>
        <taxon>Gemmatimonadota</taxon>
        <taxon>Longimicrobiia</taxon>
        <taxon>Longimicrobiales</taxon>
        <taxon>Longimicrobiaceae</taxon>
        <taxon>Longimicrobium</taxon>
    </lineage>
</organism>
<dbReference type="GO" id="GO:0003700">
    <property type="term" value="F:DNA-binding transcription factor activity"/>
    <property type="evidence" value="ECO:0007669"/>
    <property type="project" value="InterPro"/>
</dbReference>
<keyword evidence="3" id="KW-0804">Transcription</keyword>
<gene>
    <name evidence="6" type="ORF">HNQ61_000159</name>
</gene>
<dbReference type="AlphaFoldDB" id="A0A841GTQ8"/>
<dbReference type="SUPFAM" id="SSF46785">
    <property type="entry name" value="Winged helix' DNA-binding domain"/>
    <property type="match status" value="1"/>
</dbReference>
<dbReference type="InterPro" id="IPR011711">
    <property type="entry name" value="GntR_C"/>
</dbReference>
<sequence>MTDSIERGGRSAHVYDGLRDLIVRGGLAPGARVVEQEVAARMGVGRTPVREALQLLLTEGYLVASEGGRRQLAVAPLRDEDVEELFGLIADLEAAAVRKISELDETSRATLAASLGDANDLFGSTVAQVPLDLDGAYETHKAFHATLTDSLAGPRLAWLLGMVRPQVGRYEYVYGALLEGALGVATNEHEDIVAAVREGDAVRVEAALRHNWRNASSRLRGAIRRVPSAPEADTDATSPPDA</sequence>
<dbReference type="GO" id="GO:0003677">
    <property type="term" value="F:DNA binding"/>
    <property type="evidence" value="ECO:0007669"/>
    <property type="project" value="UniProtKB-KW"/>
</dbReference>
<protein>
    <submittedName>
        <fullName evidence="6">DNA-binding GntR family transcriptional regulator</fullName>
    </submittedName>
</protein>
<dbReference type="SMART" id="SM00345">
    <property type="entry name" value="HTH_GNTR"/>
    <property type="match status" value="1"/>
</dbReference>
<dbReference type="InterPro" id="IPR000524">
    <property type="entry name" value="Tscrpt_reg_HTH_GntR"/>
</dbReference>
<evidence type="ECO:0000256" key="3">
    <source>
        <dbReference type="ARBA" id="ARBA00023163"/>
    </source>
</evidence>
<evidence type="ECO:0000256" key="1">
    <source>
        <dbReference type="ARBA" id="ARBA00023015"/>
    </source>
</evidence>
<accession>A0A841GTQ8</accession>
<dbReference type="InterPro" id="IPR008920">
    <property type="entry name" value="TF_FadR/GntR_C"/>
</dbReference>
<evidence type="ECO:0000256" key="4">
    <source>
        <dbReference type="SAM" id="MobiDB-lite"/>
    </source>
</evidence>
<dbReference type="Pfam" id="PF07729">
    <property type="entry name" value="FCD"/>
    <property type="match status" value="1"/>
</dbReference>
<feature type="region of interest" description="Disordered" evidence="4">
    <location>
        <begin position="223"/>
        <end position="242"/>
    </location>
</feature>
<dbReference type="InterPro" id="IPR036390">
    <property type="entry name" value="WH_DNA-bd_sf"/>
</dbReference>
<feature type="domain" description="HTH gntR-type" evidence="5">
    <location>
        <begin position="8"/>
        <end position="77"/>
    </location>
</feature>
<proteinExistence type="predicted"/>
<dbReference type="Pfam" id="PF00392">
    <property type="entry name" value="GntR"/>
    <property type="match status" value="1"/>
</dbReference>
<keyword evidence="2 6" id="KW-0238">DNA-binding</keyword>
<dbReference type="Gene3D" id="1.10.10.10">
    <property type="entry name" value="Winged helix-like DNA-binding domain superfamily/Winged helix DNA-binding domain"/>
    <property type="match status" value="1"/>
</dbReference>
<dbReference type="EMBL" id="JACHIA010000001">
    <property type="protein sequence ID" value="MBB6068548.1"/>
    <property type="molecule type" value="Genomic_DNA"/>
</dbReference>
<reference evidence="6 7" key="1">
    <citation type="submission" date="2020-08" db="EMBL/GenBank/DDBJ databases">
        <title>Genomic Encyclopedia of Type Strains, Phase IV (KMG-IV): sequencing the most valuable type-strain genomes for metagenomic binning, comparative biology and taxonomic classification.</title>
        <authorList>
            <person name="Goeker M."/>
        </authorList>
    </citation>
    <scope>NUCLEOTIDE SEQUENCE [LARGE SCALE GENOMIC DNA]</scope>
    <source>
        <strain evidence="6 7">DSM 29007</strain>
    </source>
</reference>